<name>A0ABP0GJZ4_CLALP</name>
<reference evidence="1 2" key="1">
    <citation type="submission" date="2024-02" db="EMBL/GenBank/DDBJ databases">
        <authorList>
            <person name="Daric V."/>
            <person name="Darras S."/>
        </authorList>
    </citation>
    <scope>NUCLEOTIDE SEQUENCE [LARGE SCALE GENOMIC DNA]</scope>
</reference>
<keyword evidence="2" id="KW-1185">Reference proteome</keyword>
<accession>A0ABP0GJZ4</accession>
<proteinExistence type="predicted"/>
<dbReference type="Proteomes" id="UP001642483">
    <property type="component" value="Unassembled WGS sequence"/>
</dbReference>
<dbReference type="EMBL" id="CAWYQH010000130">
    <property type="protein sequence ID" value="CAK8692047.1"/>
    <property type="molecule type" value="Genomic_DNA"/>
</dbReference>
<protein>
    <submittedName>
        <fullName evidence="1">Uncharacterized protein</fullName>
    </submittedName>
</protein>
<gene>
    <name evidence="1" type="ORF">CVLEPA_LOCUS24798</name>
</gene>
<sequence length="60" mass="7133">MSYLHRMQVLNEDSLNSVNYECKNDRHTKHADPSTIRGRPVKELDRYLDIQILVYRISEA</sequence>
<evidence type="ECO:0000313" key="2">
    <source>
        <dbReference type="Proteomes" id="UP001642483"/>
    </source>
</evidence>
<evidence type="ECO:0000313" key="1">
    <source>
        <dbReference type="EMBL" id="CAK8692047.1"/>
    </source>
</evidence>
<organism evidence="1 2">
    <name type="scientific">Clavelina lepadiformis</name>
    <name type="common">Light-bulb sea squirt</name>
    <name type="synonym">Ascidia lepadiformis</name>
    <dbReference type="NCBI Taxonomy" id="159417"/>
    <lineage>
        <taxon>Eukaryota</taxon>
        <taxon>Metazoa</taxon>
        <taxon>Chordata</taxon>
        <taxon>Tunicata</taxon>
        <taxon>Ascidiacea</taxon>
        <taxon>Aplousobranchia</taxon>
        <taxon>Clavelinidae</taxon>
        <taxon>Clavelina</taxon>
    </lineage>
</organism>
<comment type="caution">
    <text evidence="1">The sequence shown here is derived from an EMBL/GenBank/DDBJ whole genome shotgun (WGS) entry which is preliminary data.</text>
</comment>